<dbReference type="Gene3D" id="3.40.50.300">
    <property type="entry name" value="P-loop containing nucleotide triphosphate hydrolases"/>
    <property type="match status" value="1"/>
</dbReference>
<protein>
    <recommendedName>
        <fullName evidence="3">Transcriptional regulator</fullName>
    </recommendedName>
</protein>
<accession>A0A7I7SLF2</accession>
<evidence type="ECO:0000313" key="1">
    <source>
        <dbReference type="EMBL" id="BBY57330.1"/>
    </source>
</evidence>
<dbReference type="Proteomes" id="UP000466445">
    <property type="component" value="Chromosome"/>
</dbReference>
<dbReference type="AlphaFoldDB" id="A0A7I7SLF2"/>
<name>A0A7I7SLF2_9MYCO</name>
<gene>
    <name evidence="1" type="ORF">MSAR_04660</name>
</gene>
<dbReference type="SUPFAM" id="SSF52540">
    <property type="entry name" value="P-loop containing nucleoside triphosphate hydrolases"/>
    <property type="match status" value="1"/>
</dbReference>
<evidence type="ECO:0008006" key="3">
    <source>
        <dbReference type="Google" id="ProtNLM"/>
    </source>
</evidence>
<proteinExistence type="predicted"/>
<dbReference type="InterPro" id="IPR027417">
    <property type="entry name" value="P-loop_NTPase"/>
</dbReference>
<reference evidence="1 2" key="1">
    <citation type="journal article" date="2019" name="Emerg. Microbes Infect.">
        <title>Comprehensive subspecies identification of 175 nontuberculous mycobacteria species based on 7547 genomic profiles.</title>
        <authorList>
            <person name="Matsumoto Y."/>
            <person name="Kinjo T."/>
            <person name="Motooka D."/>
            <person name="Nabeya D."/>
            <person name="Jung N."/>
            <person name="Uechi K."/>
            <person name="Horii T."/>
            <person name="Iida T."/>
            <person name="Fujita J."/>
            <person name="Nakamura S."/>
        </authorList>
    </citation>
    <scope>NUCLEOTIDE SEQUENCE [LARGE SCALE GENOMIC DNA]</scope>
    <source>
        <strain evidence="1 2">JCM 30395</strain>
    </source>
</reference>
<dbReference type="RefSeq" id="WP_179965062.1">
    <property type="nucleotide sequence ID" value="NZ_AP022595.1"/>
</dbReference>
<evidence type="ECO:0000313" key="2">
    <source>
        <dbReference type="Proteomes" id="UP000466445"/>
    </source>
</evidence>
<keyword evidence="2" id="KW-1185">Reference proteome</keyword>
<sequence length="283" mass="28963">MRLSWPLIGRTEQMRTIESAIAAPNVAGAVVSGVAGVGKTRIAREALSFAKSRGFEVRWIVGSSSARCIPLGAFAAWTRPGATETVQLVRGVIDSLVVPGAGARVVLARGEEADAVLGAVDSDQLTDVERARLAFLRASNMLWALGDPQAAVRAADELVLADLPPVVGAEIGWALTVISGEAGRTADAEAYAQAGYLAATRRFDAPQMRLNIADAHLTVLLLSGRVREAVAVAQDAGQRGDDLPGDAQLLGAAVAGRAAVGAGQLATGCGLLKHATSGLSAAA</sequence>
<organism evidence="1 2">
    <name type="scientific">Mycolicibacterium sarraceniae</name>
    <dbReference type="NCBI Taxonomy" id="1534348"/>
    <lineage>
        <taxon>Bacteria</taxon>
        <taxon>Bacillati</taxon>
        <taxon>Actinomycetota</taxon>
        <taxon>Actinomycetes</taxon>
        <taxon>Mycobacteriales</taxon>
        <taxon>Mycobacteriaceae</taxon>
        <taxon>Mycolicibacterium</taxon>
    </lineage>
</organism>
<dbReference type="EMBL" id="AP022595">
    <property type="protein sequence ID" value="BBY57330.1"/>
    <property type="molecule type" value="Genomic_DNA"/>
</dbReference>
<dbReference type="KEGG" id="msar:MSAR_04660"/>